<organism evidence="4 5">
    <name type="scientific">Jatropha curcas</name>
    <name type="common">Barbados nut</name>
    <dbReference type="NCBI Taxonomy" id="180498"/>
    <lineage>
        <taxon>Eukaryota</taxon>
        <taxon>Viridiplantae</taxon>
        <taxon>Streptophyta</taxon>
        <taxon>Embryophyta</taxon>
        <taxon>Tracheophyta</taxon>
        <taxon>Spermatophyta</taxon>
        <taxon>Magnoliopsida</taxon>
        <taxon>eudicotyledons</taxon>
        <taxon>Gunneridae</taxon>
        <taxon>Pentapetalae</taxon>
        <taxon>rosids</taxon>
        <taxon>fabids</taxon>
        <taxon>Malpighiales</taxon>
        <taxon>Euphorbiaceae</taxon>
        <taxon>Crotonoideae</taxon>
        <taxon>Jatropheae</taxon>
        <taxon>Jatropha</taxon>
    </lineage>
</organism>
<dbReference type="AlphaFoldDB" id="A0A067KL21"/>
<reference evidence="4 5" key="1">
    <citation type="journal article" date="2014" name="PLoS ONE">
        <title>Global Analysis of Gene Expression Profiles in Physic Nut (Jatropha curcas L.) Seedlings Exposed to Salt Stress.</title>
        <authorList>
            <person name="Zhang L."/>
            <person name="Zhang C."/>
            <person name="Wu P."/>
            <person name="Chen Y."/>
            <person name="Li M."/>
            <person name="Jiang H."/>
            <person name="Wu G."/>
        </authorList>
    </citation>
    <scope>NUCLEOTIDE SEQUENCE [LARGE SCALE GENOMIC DNA]</scope>
    <source>
        <strain evidence="5">cv. GZQX0401</strain>
        <tissue evidence="4">Young leaves</tissue>
    </source>
</reference>
<keyword evidence="3" id="KW-0012">Acyltransferase</keyword>
<evidence type="ECO:0000313" key="4">
    <source>
        <dbReference type="EMBL" id="KDP36807.1"/>
    </source>
</evidence>
<evidence type="ECO:0000313" key="5">
    <source>
        <dbReference type="Proteomes" id="UP000027138"/>
    </source>
</evidence>
<evidence type="ECO:0000256" key="2">
    <source>
        <dbReference type="ARBA" id="ARBA00022679"/>
    </source>
</evidence>
<evidence type="ECO:0000256" key="1">
    <source>
        <dbReference type="ARBA" id="ARBA00009861"/>
    </source>
</evidence>
<accession>A0A067KL21</accession>
<dbReference type="OrthoDB" id="1932220at2759"/>
<dbReference type="Pfam" id="PF02458">
    <property type="entry name" value="Transferase"/>
    <property type="match status" value="1"/>
</dbReference>
<dbReference type="PANTHER" id="PTHR31623:SF33">
    <property type="entry name" value="STEMMADENINE O-ACETYLTRANSFERASE-LIKE"/>
    <property type="match status" value="1"/>
</dbReference>
<gene>
    <name evidence="4" type="ORF">JCGZ_08098</name>
</gene>
<sequence length="337" mass="37898">MSLNKLMPKVTREYELPSGSPVALIQETAFSCGGFTIGIYVSHMVCDGTSLFLFLKDWAAATCGSATQHPFLDGESIFPQYDAFPREASPMSMLVPFSKKGKHIVKRIVFKESAIDNLKAEASLNNSNNPTRVEVVTTFLSKFLMRAFKNETGIDKPVAVTHPLNIRRKVEPPLPECSVGNFIKLVGTVFSTKEGELSELVNQLREAMKKWDKDFLEKIKNREDGFFKYCDAMKEMGDLLTSPVFANGVEFVTFSSWCNFGTYDIDFGWGKPIWATCMVPFAEDSDMGRFSTVILMDTREDKGVEAWVFLNKAAFNFMEKDTELLQYVSIDPSPVYS</sequence>
<keyword evidence="2" id="KW-0808">Transferase</keyword>
<protein>
    <submittedName>
        <fullName evidence="4">Uncharacterized protein</fullName>
    </submittedName>
</protein>
<keyword evidence="5" id="KW-1185">Reference proteome</keyword>
<name>A0A067KL21_JATCU</name>
<proteinExistence type="inferred from homology"/>
<dbReference type="EMBL" id="KK914420">
    <property type="protein sequence ID" value="KDP36807.1"/>
    <property type="molecule type" value="Genomic_DNA"/>
</dbReference>
<dbReference type="PANTHER" id="PTHR31623">
    <property type="entry name" value="F21J9.9"/>
    <property type="match status" value="1"/>
</dbReference>
<dbReference type="InterPro" id="IPR023213">
    <property type="entry name" value="CAT-like_dom_sf"/>
</dbReference>
<dbReference type="GO" id="GO:0016746">
    <property type="term" value="F:acyltransferase activity"/>
    <property type="evidence" value="ECO:0007669"/>
    <property type="project" value="UniProtKB-KW"/>
</dbReference>
<dbReference type="Proteomes" id="UP000027138">
    <property type="component" value="Unassembled WGS sequence"/>
</dbReference>
<dbReference type="Gene3D" id="3.30.559.10">
    <property type="entry name" value="Chloramphenicol acetyltransferase-like domain"/>
    <property type="match status" value="2"/>
</dbReference>
<comment type="similarity">
    <text evidence="1">Belongs to the plant acyltransferase family.</text>
</comment>
<evidence type="ECO:0000256" key="3">
    <source>
        <dbReference type="ARBA" id="ARBA00023315"/>
    </source>
</evidence>